<evidence type="ECO:0000313" key="4">
    <source>
        <dbReference type="Proteomes" id="UP001157974"/>
    </source>
</evidence>
<feature type="transmembrane region" description="Helical" evidence="1">
    <location>
        <begin position="67"/>
        <end position="94"/>
    </location>
</feature>
<feature type="transmembrane region" description="Helical" evidence="1">
    <location>
        <begin position="235"/>
        <end position="257"/>
    </location>
</feature>
<dbReference type="AlphaFoldDB" id="A0AAV8URT1"/>
<feature type="transmembrane region" description="Helical" evidence="1">
    <location>
        <begin position="196"/>
        <end position="215"/>
    </location>
</feature>
<feature type="transmembrane region" description="Helical" evidence="1">
    <location>
        <begin position="152"/>
        <end position="175"/>
    </location>
</feature>
<reference evidence="3 4" key="1">
    <citation type="journal article" date="2023" name="Nat. Commun.">
        <title>Origin of minicircular mitochondrial genomes in red algae.</title>
        <authorList>
            <person name="Lee Y."/>
            <person name="Cho C.H."/>
            <person name="Lee Y.M."/>
            <person name="Park S.I."/>
            <person name="Yang J.H."/>
            <person name="West J.A."/>
            <person name="Bhattacharya D."/>
            <person name="Yoon H.S."/>
        </authorList>
    </citation>
    <scope>NUCLEOTIDE SEQUENCE [LARGE SCALE GENOMIC DNA]</scope>
    <source>
        <strain evidence="3 4">CCMP1338</strain>
        <tissue evidence="3">Whole cell</tissue>
    </source>
</reference>
<organism evidence="3 4">
    <name type="scientific">Rhodosorus marinus</name>
    <dbReference type="NCBI Taxonomy" id="101924"/>
    <lineage>
        <taxon>Eukaryota</taxon>
        <taxon>Rhodophyta</taxon>
        <taxon>Stylonematophyceae</taxon>
        <taxon>Stylonematales</taxon>
        <taxon>Stylonemataceae</taxon>
        <taxon>Rhodosorus</taxon>
    </lineage>
</organism>
<feature type="transmembrane region" description="Helical" evidence="1">
    <location>
        <begin position="264"/>
        <end position="283"/>
    </location>
</feature>
<proteinExistence type="predicted"/>
<feature type="transmembrane region" description="Helical" evidence="1">
    <location>
        <begin position="106"/>
        <end position="132"/>
    </location>
</feature>
<evidence type="ECO:0000313" key="3">
    <source>
        <dbReference type="EMBL" id="KAJ8905265.1"/>
    </source>
</evidence>
<dbReference type="EMBL" id="JAMWBK010000005">
    <property type="protein sequence ID" value="KAJ8905265.1"/>
    <property type="molecule type" value="Genomic_DNA"/>
</dbReference>
<evidence type="ECO:0000313" key="2">
    <source>
        <dbReference type="EMBL" id="KAJ8905264.1"/>
    </source>
</evidence>
<keyword evidence="4" id="KW-1185">Reference proteome</keyword>
<sequence>MSLEEQTREAEIDVDVDIEEQKQGNLGSNARLLVTAGVFAFVSYLVMNEGAVRSTLVGTPEPAAFNQTLLLVAACGEILFGLAGVILAAALALFRYGSKMITTGWLIMAFVLGWFVFTVWVLAQPIFNIANIREVPEGLPLTLSQYDAFRTYGLLAGITWCFALQGGQFMVGNVIRAMQATGKSKGVGYSKIRLTMWSSNLALSGLFFLIGGSIIRANVGPGPYDAPVVSEPMVIIYPGLTITAGVFQLIGGLMGIVVAYKKEWFAACGAALGFLWMGTLASAVWPQTFIAGAAVGTTLLAGLSAVTFSNVAYSIHEYKMDLDEELQA</sequence>
<protein>
    <recommendedName>
        <fullName evidence="5">Ammonium transporter AmtB-like domain-containing protein</fullName>
    </recommendedName>
</protein>
<dbReference type="EMBL" id="JAMWBK010000005">
    <property type="protein sequence ID" value="KAJ8905264.1"/>
    <property type="molecule type" value="Genomic_DNA"/>
</dbReference>
<keyword evidence="1" id="KW-1133">Transmembrane helix</keyword>
<feature type="transmembrane region" description="Helical" evidence="1">
    <location>
        <begin position="30"/>
        <end position="47"/>
    </location>
</feature>
<evidence type="ECO:0008006" key="5">
    <source>
        <dbReference type="Google" id="ProtNLM"/>
    </source>
</evidence>
<comment type="caution">
    <text evidence="3">The sequence shown here is derived from an EMBL/GenBank/DDBJ whole genome shotgun (WGS) entry which is preliminary data.</text>
</comment>
<accession>A0AAV8URT1</accession>
<keyword evidence="1" id="KW-0812">Transmembrane</keyword>
<keyword evidence="1" id="KW-0472">Membrane</keyword>
<feature type="transmembrane region" description="Helical" evidence="1">
    <location>
        <begin position="289"/>
        <end position="313"/>
    </location>
</feature>
<name>A0AAV8URT1_9RHOD</name>
<gene>
    <name evidence="2" type="ORF">NDN08_001772</name>
    <name evidence="3" type="ORF">NDN08_001773</name>
</gene>
<evidence type="ECO:0000256" key="1">
    <source>
        <dbReference type="SAM" id="Phobius"/>
    </source>
</evidence>
<dbReference type="Proteomes" id="UP001157974">
    <property type="component" value="Unassembled WGS sequence"/>
</dbReference>